<evidence type="ECO:0000256" key="5">
    <source>
        <dbReference type="ARBA" id="ARBA00022741"/>
    </source>
</evidence>
<evidence type="ECO:0000256" key="6">
    <source>
        <dbReference type="ARBA" id="ARBA00022917"/>
    </source>
</evidence>
<feature type="compositionally biased region" description="Basic and acidic residues" evidence="11">
    <location>
        <begin position="315"/>
        <end position="350"/>
    </location>
</feature>
<feature type="compositionally biased region" description="Basic residues" evidence="11">
    <location>
        <begin position="529"/>
        <end position="539"/>
    </location>
</feature>
<feature type="compositionally biased region" description="Basic residues" evidence="11">
    <location>
        <begin position="288"/>
        <end position="297"/>
    </location>
</feature>
<dbReference type="SUPFAM" id="SSF50447">
    <property type="entry name" value="Translation proteins"/>
    <property type="match status" value="1"/>
</dbReference>
<feature type="compositionally biased region" description="Basic and acidic residues" evidence="11">
    <location>
        <begin position="233"/>
        <end position="247"/>
    </location>
</feature>
<dbReference type="SUPFAM" id="SSF52540">
    <property type="entry name" value="P-loop containing nucleoside triphosphate hydrolases"/>
    <property type="match status" value="1"/>
</dbReference>
<organism evidence="12">
    <name type="scientific">Cyprideis torosa</name>
    <dbReference type="NCBI Taxonomy" id="163714"/>
    <lineage>
        <taxon>Eukaryota</taxon>
        <taxon>Metazoa</taxon>
        <taxon>Ecdysozoa</taxon>
        <taxon>Arthropoda</taxon>
        <taxon>Crustacea</taxon>
        <taxon>Oligostraca</taxon>
        <taxon>Ostracoda</taxon>
        <taxon>Podocopa</taxon>
        <taxon>Podocopida</taxon>
        <taxon>Cytherocopina</taxon>
        <taxon>Cytheroidea</taxon>
        <taxon>Cytherideidae</taxon>
        <taxon>Cyprideis</taxon>
    </lineage>
</organism>
<dbReference type="FunFam" id="2.40.30.10:FF:000026">
    <property type="entry name" value="Eukaryotic translation initiation factor 5B"/>
    <property type="match status" value="1"/>
</dbReference>
<evidence type="ECO:0000256" key="10">
    <source>
        <dbReference type="ARBA" id="ARBA00061781"/>
    </source>
</evidence>
<feature type="compositionally biased region" description="Acidic residues" evidence="11">
    <location>
        <begin position="619"/>
        <end position="649"/>
    </location>
</feature>
<comment type="cofactor">
    <cofactor evidence="1">
        <name>a monovalent cation</name>
        <dbReference type="ChEBI" id="CHEBI:60242"/>
    </cofactor>
</comment>
<feature type="compositionally biased region" description="Basic and acidic residues" evidence="11">
    <location>
        <begin position="430"/>
        <end position="486"/>
    </location>
</feature>
<dbReference type="Pfam" id="PF00009">
    <property type="entry name" value="GTP_EFTU"/>
    <property type="match status" value="1"/>
</dbReference>
<protein>
    <recommendedName>
        <fullName evidence="3">Eukaryotic translation initiation factor 5B</fullName>
    </recommendedName>
    <alternativeName>
        <fullName evidence="8">Translation initiation factor IF-2</fullName>
    </alternativeName>
</protein>
<dbReference type="GO" id="GO:0005525">
    <property type="term" value="F:GTP binding"/>
    <property type="evidence" value="ECO:0007669"/>
    <property type="project" value="UniProtKB-KW"/>
</dbReference>
<dbReference type="PANTHER" id="PTHR43381">
    <property type="entry name" value="TRANSLATION INITIATION FACTOR IF-2-RELATED"/>
    <property type="match status" value="1"/>
</dbReference>
<dbReference type="CDD" id="cd16266">
    <property type="entry name" value="IF2_aeIF5B_IV"/>
    <property type="match status" value="1"/>
</dbReference>
<dbReference type="InterPro" id="IPR036925">
    <property type="entry name" value="TIF_IF2_dom3_sf"/>
</dbReference>
<reference evidence="12" key="1">
    <citation type="submission" date="2020-11" db="EMBL/GenBank/DDBJ databases">
        <authorList>
            <person name="Tran Van P."/>
        </authorList>
    </citation>
    <scope>NUCLEOTIDE SEQUENCE</scope>
</reference>
<proteinExistence type="inferred from homology"/>
<dbReference type="EMBL" id="OB660323">
    <property type="protein sequence ID" value="CAD7224186.1"/>
    <property type="molecule type" value="Genomic_DNA"/>
</dbReference>
<evidence type="ECO:0000256" key="8">
    <source>
        <dbReference type="ARBA" id="ARBA00032478"/>
    </source>
</evidence>
<comment type="similarity">
    <text evidence="2">Belongs to the TRAFAC class translation factor GTPase superfamily. Classic translation factor GTPase family. IF-2 subfamily.</text>
</comment>
<accession>A0A7R8W7D2</accession>
<feature type="compositionally biased region" description="Basic residues" evidence="11">
    <location>
        <begin position="213"/>
        <end position="224"/>
    </location>
</feature>
<dbReference type="FunFam" id="3.40.50.300:FF:000112">
    <property type="entry name" value="Eukaryotic translation initiation factor 5B"/>
    <property type="match status" value="1"/>
</dbReference>
<dbReference type="Gene3D" id="3.40.50.300">
    <property type="entry name" value="P-loop containing nucleotide triphosphate hydrolases"/>
    <property type="match status" value="1"/>
</dbReference>
<evidence type="ECO:0000313" key="12">
    <source>
        <dbReference type="EMBL" id="CAD7224186.1"/>
    </source>
</evidence>
<dbReference type="GO" id="GO:0003924">
    <property type="term" value="F:GTPase activity"/>
    <property type="evidence" value="ECO:0007669"/>
    <property type="project" value="InterPro"/>
</dbReference>
<evidence type="ECO:0000256" key="9">
    <source>
        <dbReference type="ARBA" id="ARBA00053410"/>
    </source>
</evidence>
<dbReference type="InterPro" id="IPR009000">
    <property type="entry name" value="Transl_B-barrel_sf"/>
</dbReference>
<evidence type="ECO:0000256" key="7">
    <source>
        <dbReference type="ARBA" id="ARBA00023134"/>
    </source>
</evidence>
<dbReference type="InterPro" id="IPR005225">
    <property type="entry name" value="Small_GTP-bd"/>
</dbReference>
<evidence type="ECO:0000256" key="11">
    <source>
        <dbReference type="SAM" id="MobiDB-lite"/>
    </source>
</evidence>
<evidence type="ECO:0000256" key="4">
    <source>
        <dbReference type="ARBA" id="ARBA00022540"/>
    </source>
</evidence>
<evidence type="ECO:0000256" key="3">
    <source>
        <dbReference type="ARBA" id="ARBA00013824"/>
    </source>
</evidence>
<keyword evidence="7" id="KW-0342">GTP-binding</keyword>
<feature type="compositionally biased region" description="Acidic residues" evidence="11">
    <location>
        <begin position="301"/>
        <end position="314"/>
    </location>
</feature>
<feature type="compositionally biased region" description="Basic and acidic residues" evidence="11">
    <location>
        <begin position="566"/>
        <end position="580"/>
    </location>
</feature>
<feature type="region of interest" description="Disordered" evidence="11">
    <location>
        <begin position="166"/>
        <end position="668"/>
    </location>
</feature>
<feature type="region of interest" description="Disordered" evidence="11">
    <location>
        <begin position="74"/>
        <end position="100"/>
    </location>
</feature>
<gene>
    <name evidence="12" type="ORF">CTOB1V02_LOCUS2156</name>
</gene>
<evidence type="ECO:0000256" key="2">
    <source>
        <dbReference type="ARBA" id="ARBA00007733"/>
    </source>
</evidence>
<dbReference type="GO" id="GO:0005739">
    <property type="term" value="C:mitochondrion"/>
    <property type="evidence" value="ECO:0007669"/>
    <property type="project" value="TreeGrafter"/>
</dbReference>
<dbReference type="PRINTS" id="PR00315">
    <property type="entry name" value="ELONGATNFCT"/>
</dbReference>
<feature type="compositionally biased region" description="Basic and acidic residues" evidence="11">
    <location>
        <begin position="602"/>
        <end position="612"/>
    </location>
</feature>
<dbReference type="GO" id="GO:0003743">
    <property type="term" value="F:translation initiation factor activity"/>
    <property type="evidence" value="ECO:0007669"/>
    <property type="project" value="UniProtKB-KW"/>
</dbReference>
<dbReference type="Pfam" id="PF14578">
    <property type="entry name" value="GTP_EFTU_D4"/>
    <property type="match status" value="1"/>
</dbReference>
<feature type="compositionally biased region" description="Acidic residues" evidence="11">
    <location>
        <begin position="383"/>
        <end position="394"/>
    </location>
</feature>
<dbReference type="FunFam" id="2.40.30.10:FF:000013">
    <property type="entry name" value="eukaryotic translation initiation factor 5B"/>
    <property type="match status" value="1"/>
</dbReference>
<dbReference type="InterPro" id="IPR027417">
    <property type="entry name" value="P-loop_NTPase"/>
</dbReference>
<dbReference type="PROSITE" id="PS51722">
    <property type="entry name" value="G_TR_2"/>
    <property type="match status" value="1"/>
</dbReference>
<dbReference type="SUPFAM" id="SSF52156">
    <property type="entry name" value="Initiation factor IF2/eIF5b, domain 3"/>
    <property type="match status" value="1"/>
</dbReference>
<evidence type="ECO:0000256" key="1">
    <source>
        <dbReference type="ARBA" id="ARBA00001944"/>
    </source>
</evidence>
<sequence>MGRVGLGVGGRGRALLPLPLPTDTPHFLAAALLPPRSRNFLRPALLIGSGAEQREAGWGRFYLWALDPPSRPHASPATSFGHLSPNLASPGRRGHWARRDSPRCNPVPFLQVFVNHPYDTKSGTSLGPLGVHMGSMWIPVGASPPDVLLPPHLRQASCPDEDLCQLGFTSEGEDDEDFGPQKEPIALQENEDPKESQAELAGDGGGDEDVGVKKGKKGKKSKRKKDVDEDEIERMLAELRMEEEAGEIKPAAADGPKKTEDASMPPDNQEGTASEKPAEEDTEEKPEKKKKKGKKIVFPKDDDEEEEEKGEEQEGDVRIKTAAEKKKEKKERERLKKLEQKQKKVEKKPETPAAPTESVAAEAGKEPPTKQAEAAPEVSQEGLQEDMAEPDDEAGTAGKKGKKKKKDVAAAGDKKKKGPGAKAIAAMQEALKKAAEEEEKQRRKEEEDARRLEELENARLERIRQEKERKERKKQKEKEKIARQKAEGTYLTAKQRADRARALAQIEAMKQAGIQVGPLEKPSRPTKKDLRKKPGKGGMKKSGSMEEESPVAEQSPEAMAEDKEEETEKEKEAEEVKDAWDAEEEEEVKESWDIDSGDEKDENGAEKAEGEARSGSGSEEGEGEDDEEEGSEEEDEEDSEEESESEDEEEKNKRKATAEERIRKRREENEKNRIHNSFRQPVVCVLGHVDTGKTKILDKLRRTHVQEGEAGGITQQIGATNVPKDAMLEQCKMVQKFDASSVAIPGMLIIDTPGHESFSNLRSRGSSLCDIAILVVDIMHGLEPQTIESLNLLKKGKTPFVVALNKIDRLYEWKSNRHKDVREVVESQELNVRLEFDTRVKGVIMQFAEQGLNATLFYQNPNPREYVSMVPTSAHTGEGMGNLMALLTELTQKMLSSRITFSDELQATVMEVKALPGLGTTIDVILVNGCIGEGQTIVLAGTEGPIVTQIRSLLMPEPMKELRVKNAYSEFKEVKAAQGVKIAGKDLEKAIAGLNLQVAYHPDEVDICRGEVTRELRSALSSIKLKERGVYVQASTLGSLEALLEFLRTSKIPFIFNTRDPIVVGVMVESGILKIGTPLCVPTKEFVDIGIVTSIEVNHKPLDTPVRKGQEVCIKIEPTGDTPKLLGRHFEATDMLVSKISRESIDACKEFFRDDLVKADWQLMIELKKLFRIL</sequence>
<keyword evidence="6" id="KW-0648">Protein biosynthesis</keyword>
<dbReference type="CDD" id="cd03703">
    <property type="entry name" value="aeIF5B_II"/>
    <property type="match status" value="1"/>
</dbReference>
<dbReference type="Gene3D" id="2.40.30.10">
    <property type="entry name" value="Translation factors"/>
    <property type="match status" value="2"/>
</dbReference>
<dbReference type="NCBIfam" id="TIGR00231">
    <property type="entry name" value="small_GTP"/>
    <property type="match status" value="1"/>
</dbReference>
<feature type="compositionally biased region" description="Basic and acidic residues" evidence="11">
    <location>
        <begin position="650"/>
        <end position="668"/>
    </location>
</feature>
<name>A0A7R8W7D2_9CRUS</name>
<dbReference type="CDD" id="cd01887">
    <property type="entry name" value="IF2_eIF5B"/>
    <property type="match status" value="1"/>
</dbReference>
<dbReference type="InterPro" id="IPR015760">
    <property type="entry name" value="TIF_IF2"/>
</dbReference>
<comment type="function">
    <text evidence="9">Plays a role in translation initiation. Ribosome-dependent GTPase that promotes the joining of the 60S ribosomal subunit to the pre-initiation complex to form the 80S initiation complex with the initiator methionine-tRNA in the P-site base paired to the start codon. Together with eIF1A (EIF1AX), actively orients the initiator methionine-tRNA in a conformation that allows 60S ribosomal subunit joining to form the 80S initiation complex. Is released after formation of the 80S initiation complex. Its GTPase activity is not essential for ribosomal subunits joining, but GTP hydrolysis is needed for eIF1A (EIF1AX) ejection quickly followed by EIF5B release to form elongation-competent ribosomes. In contrast to its procaryotic homolog, does not promote recruitment of Met-rRNA to the small ribosomal subunit.</text>
</comment>
<dbReference type="PANTHER" id="PTHR43381:SF4">
    <property type="entry name" value="EUKARYOTIC TRANSLATION INITIATION FACTOR 5B"/>
    <property type="match status" value="1"/>
</dbReference>
<keyword evidence="4" id="KW-0396">Initiation factor</keyword>
<feature type="compositionally biased region" description="Acidic residues" evidence="11">
    <location>
        <begin position="581"/>
        <end position="601"/>
    </location>
</feature>
<dbReference type="InterPro" id="IPR029459">
    <property type="entry name" value="EFTU-type"/>
</dbReference>
<keyword evidence="5" id="KW-0547">Nucleotide-binding</keyword>
<dbReference type="OrthoDB" id="4928at2759"/>
<dbReference type="AlphaFoldDB" id="A0A7R8W7D2"/>
<comment type="subunit">
    <text evidence="10">Interacts through its C-terminal domain (CTD) with the CTD of eIF1A (EIF1AX) or with the CTD of EIF5 (mutually exclusive) through a common binding site. Interacts with eIF1A (EIF1AX) from the location of the start codon by the 43S complex until the formation of the 80S complex. Interacts with ANXA5 in a calcium and phospholipid-dependent manner.</text>
</comment>
<dbReference type="InterPro" id="IPR000795">
    <property type="entry name" value="T_Tr_GTP-bd_dom"/>
</dbReference>